<dbReference type="Pfam" id="PF00561">
    <property type="entry name" value="Abhydrolase_1"/>
    <property type="match status" value="1"/>
</dbReference>
<dbReference type="EMBL" id="UINC01002443">
    <property type="protein sequence ID" value="SUZ96731.1"/>
    <property type="molecule type" value="Genomic_DNA"/>
</dbReference>
<dbReference type="SUPFAM" id="SSF53474">
    <property type="entry name" value="alpha/beta-Hydrolases"/>
    <property type="match status" value="1"/>
</dbReference>
<accession>A0A381S024</accession>
<dbReference type="InterPro" id="IPR000073">
    <property type="entry name" value="AB_hydrolase_1"/>
</dbReference>
<feature type="domain" description="AB hydrolase-1" evidence="1">
    <location>
        <begin position="20"/>
        <end position="121"/>
    </location>
</feature>
<name>A0A381S024_9ZZZZ</name>
<evidence type="ECO:0000313" key="2">
    <source>
        <dbReference type="EMBL" id="SUZ96731.1"/>
    </source>
</evidence>
<organism evidence="2">
    <name type="scientific">marine metagenome</name>
    <dbReference type="NCBI Taxonomy" id="408172"/>
    <lineage>
        <taxon>unclassified sequences</taxon>
        <taxon>metagenomes</taxon>
        <taxon>ecological metagenomes</taxon>
    </lineage>
</organism>
<dbReference type="PANTHER" id="PTHR43798:SF33">
    <property type="entry name" value="HYDROLASE, PUTATIVE (AFU_ORTHOLOGUE AFUA_2G14860)-RELATED"/>
    <property type="match status" value="1"/>
</dbReference>
<evidence type="ECO:0000259" key="1">
    <source>
        <dbReference type="Pfam" id="PF00561"/>
    </source>
</evidence>
<sequence>MPSLKFNSLDINYEVSGTGPLLILHHGFGSWGRDWIRGGWLDALNPHATILIFDSVGHGLSTRSHNPSDHTVEKRAALVIALADYMEVDKFGFLGFSMGGRTGFEIAASNPDRLSLLVIGGMDLRPPAAEKDRFERNIRVLRSGRTKSIEIPDGDRPGNDPLALAASHEALLQWSGANKRLSNHTAPTLLFCGEKDQHFDNAKYTAKSMKFQFTALPDTDHYSTFFSSPQAVSSVTRFVSKQLT</sequence>
<dbReference type="AlphaFoldDB" id="A0A381S024"/>
<gene>
    <name evidence="2" type="ORF">METZ01_LOCUS49585</name>
</gene>
<dbReference type="InterPro" id="IPR029058">
    <property type="entry name" value="AB_hydrolase_fold"/>
</dbReference>
<dbReference type="Gene3D" id="3.40.50.1820">
    <property type="entry name" value="alpha/beta hydrolase"/>
    <property type="match status" value="1"/>
</dbReference>
<reference evidence="2" key="1">
    <citation type="submission" date="2018-05" db="EMBL/GenBank/DDBJ databases">
        <authorList>
            <person name="Lanie J.A."/>
            <person name="Ng W.-L."/>
            <person name="Kazmierczak K.M."/>
            <person name="Andrzejewski T.M."/>
            <person name="Davidsen T.M."/>
            <person name="Wayne K.J."/>
            <person name="Tettelin H."/>
            <person name="Glass J.I."/>
            <person name="Rusch D."/>
            <person name="Podicherti R."/>
            <person name="Tsui H.-C.T."/>
            <person name="Winkler M.E."/>
        </authorList>
    </citation>
    <scope>NUCLEOTIDE SEQUENCE</scope>
</reference>
<dbReference type="GO" id="GO:0016020">
    <property type="term" value="C:membrane"/>
    <property type="evidence" value="ECO:0007669"/>
    <property type="project" value="TreeGrafter"/>
</dbReference>
<dbReference type="PANTHER" id="PTHR43798">
    <property type="entry name" value="MONOACYLGLYCEROL LIPASE"/>
    <property type="match status" value="1"/>
</dbReference>
<dbReference type="InterPro" id="IPR050266">
    <property type="entry name" value="AB_hydrolase_sf"/>
</dbReference>
<proteinExistence type="predicted"/>
<protein>
    <recommendedName>
        <fullName evidence="1">AB hydrolase-1 domain-containing protein</fullName>
    </recommendedName>
</protein>